<comment type="caution">
    <text evidence="2">The sequence shown here is derived from an EMBL/GenBank/DDBJ whole genome shotgun (WGS) entry which is preliminary data.</text>
</comment>
<evidence type="ECO:0000313" key="2">
    <source>
        <dbReference type="EMBL" id="PSL31590.1"/>
    </source>
</evidence>
<keyword evidence="3" id="KW-1185">Reference proteome</keyword>
<dbReference type="OrthoDB" id="943127at2"/>
<accession>A0A2P8GC93</accession>
<proteinExistence type="predicted"/>
<feature type="transmembrane region" description="Helical" evidence="1">
    <location>
        <begin position="6"/>
        <end position="27"/>
    </location>
</feature>
<feature type="transmembrane region" description="Helical" evidence="1">
    <location>
        <begin position="158"/>
        <end position="177"/>
    </location>
</feature>
<organism evidence="2 3">
    <name type="scientific">Dyadobacter jiangsuensis</name>
    <dbReference type="NCBI Taxonomy" id="1591085"/>
    <lineage>
        <taxon>Bacteria</taxon>
        <taxon>Pseudomonadati</taxon>
        <taxon>Bacteroidota</taxon>
        <taxon>Cytophagia</taxon>
        <taxon>Cytophagales</taxon>
        <taxon>Spirosomataceae</taxon>
        <taxon>Dyadobacter</taxon>
    </lineage>
</organism>
<evidence type="ECO:0000256" key="1">
    <source>
        <dbReference type="SAM" id="Phobius"/>
    </source>
</evidence>
<keyword evidence="1" id="KW-0812">Transmembrane</keyword>
<keyword evidence="1" id="KW-0472">Membrane</keyword>
<evidence type="ECO:0000313" key="3">
    <source>
        <dbReference type="Proteomes" id="UP000241964"/>
    </source>
</evidence>
<name>A0A2P8GC93_9BACT</name>
<dbReference type="AlphaFoldDB" id="A0A2P8GC93"/>
<feature type="transmembrane region" description="Helical" evidence="1">
    <location>
        <begin position="126"/>
        <end position="146"/>
    </location>
</feature>
<dbReference type="RefSeq" id="WP_106594903.1">
    <property type="nucleotide sequence ID" value="NZ_PYAS01000003.1"/>
</dbReference>
<keyword evidence="1" id="KW-1133">Transmembrane helix</keyword>
<dbReference type="Proteomes" id="UP000241964">
    <property type="component" value="Unassembled WGS sequence"/>
</dbReference>
<reference evidence="2 3" key="1">
    <citation type="submission" date="2018-03" db="EMBL/GenBank/DDBJ databases">
        <title>Genomic Encyclopedia of Archaeal and Bacterial Type Strains, Phase II (KMG-II): from individual species to whole genera.</title>
        <authorList>
            <person name="Goeker M."/>
        </authorList>
    </citation>
    <scope>NUCLEOTIDE SEQUENCE [LARGE SCALE GENOMIC DNA]</scope>
    <source>
        <strain evidence="2 3">DSM 29057</strain>
    </source>
</reference>
<sequence length="219" mass="25465">MLSELFLYRFSGWLLTAVWLFLSFQALRRRGAWNGKYRYFLVFLLSISVIELVAAITAPLLSNNLFLDYPYITIEFVMLGLFLARIIDIGFITRLVNIASVLFVLFQIANAFWLQGLESYNSYGEYVNNAYLFMLSVWALTVLYRQNLGRSILAVRDAWFVLGILGIYLLIAVIDFLYDMALPYQNDHFLYVVLISGNFLKSGLLMLYYKGIRMMPRSR</sequence>
<dbReference type="EMBL" id="PYAS01000003">
    <property type="protein sequence ID" value="PSL31590.1"/>
    <property type="molecule type" value="Genomic_DNA"/>
</dbReference>
<gene>
    <name evidence="2" type="ORF">CLV60_103456</name>
</gene>
<feature type="transmembrane region" description="Helical" evidence="1">
    <location>
        <begin position="95"/>
        <end position="114"/>
    </location>
</feature>
<feature type="transmembrane region" description="Helical" evidence="1">
    <location>
        <begin position="69"/>
        <end position="88"/>
    </location>
</feature>
<protein>
    <recommendedName>
        <fullName evidence="4">Membrane protein YhhN</fullName>
    </recommendedName>
</protein>
<feature type="transmembrane region" description="Helical" evidence="1">
    <location>
        <begin position="39"/>
        <end position="57"/>
    </location>
</feature>
<evidence type="ECO:0008006" key="4">
    <source>
        <dbReference type="Google" id="ProtNLM"/>
    </source>
</evidence>
<feature type="transmembrane region" description="Helical" evidence="1">
    <location>
        <begin position="189"/>
        <end position="209"/>
    </location>
</feature>